<evidence type="ECO:0000313" key="2">
    <source>
        <dbReference type="EMBL" id="VEP15918.1"/>
    </source>
</evidence>
<sequence length="95" mass="11372">MSNQDQKHPREAKDRSVINNLLQSEPNDYNLAELARMTIRYRGFPGARSIQQDLQTVLSNWQLTEEELYQKTRDLHSQQKVYSDRFKTDQKQDWT</sequence>
<dbReference type="Pfam" id="PF11691">
    <property type="entry name" value="DUF3288"/>
    <property type="match status" value="1"/>
</dbReference>
<organism evidence="2 3">
    <name type="scientific">Hyella patelloides LEGE 07179</name>
    <dbReference type="NCBI Taxonomy" id="945734"/>
    <lineage>
        <taxon>Bacteria</taxon>
        <taxon>Bacillati</taxon>
        <taxon>Cyanobacteriota</taxon>
        <taxon>Cyanophyceae</taxon>
        <taxon>Pleurocapsales</taxon>
        <taxon>Hyellaceae</taxon>
        <taxon>Hyella</taxon>
    </lineage>
</organism>
<name>A0A563VWT5_9CYAN</name>
<accession>A0A563VWT5</accession>
<dbReference type="OrthoDB" id="514226at2"/>
<dbReference type="Proteomes" id="UP000320055">
    <property type="component" value="Unassembled WGS sequence"/>
</dbReference>
<gene>
    <name evidence="2" type="ORF">H1P_3860004</name>
</gene>
<evidence type="ECO:0000313" key="3">
    <source>
        <dbReference type="Proteomes" id="UP000320055"/>
    </source>
</evidence>
<evidence type="ECO:0008006" key="4">
    <source>
        <dbReference type="Google" id="ProtNLM"/>
    </source>
</evidence>
<dbReference type="InterPro" id="IPR021705">
    <property type="entry name" value="DUF3288"/>
</dbReference>
<evidence type="ECO:0000256" key="1">
    <source>
        <dbReference type="SAM" id="MobiDB-lite"/>
    </source>
</evidence>
<feature type="region of interest" description="Disordered" evidence="1">
    <location>
        <begin position="73"/>
        <end position="95"/>
    </location>
</feature>
<dbReference type="RefSeq" id="WP_144874752.1">
    <property type="nucleotide sequence ID" value="NZ_LR214122.1"/>
</dbReference>
<keyword evidence="3" id="KW-1185">Reference proteome</keyword>
<reference evidence="2 3" key="1">
    <citation type="submission" date="2019-01" db="EMBL/GenBank/DDBJ databases">
        <authorList>
            <person name="Brito A."/>
        </authorList>
    </citation>
    <scope>NUCLEOTIDE SEQUENCE [LARGE SCALE GENOMIC DNA]</scope>
    <source>
        <strain evidence="2">1</strain>
    </source>
</reference>
<proteinExistence type="predicted"/>
<dbReference type="EMBL" id="CAACVJ010000319">
    <property type="protein sequence ID" value="VEP15918.1"/>
    <property type="molecule type" value="Genomic_DNA"/>
</dbReference>
<dbReference type="AlphaFoldDB" id="A0A563VWT5"/>
<protein>
    <recommendedName>
        <fullName evidence="4">DUF3288 domain-containing protein</fullName>
    </recommendedName>
</protein>